<keyword evidence="3" id="KW-1185">Reference proteome</keyword>
<dbReference type="AlphaFoldDB" id="A0A8K0RAK7"/>
<name>A0A8K0RAK7_9PLEO</name>
<keyword evidence="2" id="KW-0489">Methyltransferase</keyword>
<gene>
    <name evidence="2" type="ORF">FB567DRAFT_319387</name>
</gene>
<feature type="domain" description="Methyltransferase type 11" evidence="1">
    <location>
        <begin position="48"/>
        <end position="155"/>
    </location>
</feature>
<dbReference type="SUPFAM" id="SSF53335">
    <property type="entry name" value="S-adenosyl-L-methionine-dependent methyltransferases"/>
    <property type="match status" value="1"/>
</dbReference>
<accession>A0A8K0RAK7</accession>
<dbReference type="OrthoDB" id="2013972at2759"/>
<proteinExistence type="predicted"/>
<evidence type="ECO:0000313" key="2">
    <source>
        <dbReference type="EMBL" id="KAH7088846.1"/>
    </source>
</evidence>
<dbReference type="CDD" id="cd02440">
    <property type="entry name" value="AdoMet_MTases"/>
    <property type="match status" value="1"/>
</dbReference>
<dbReference type="PANTHER" id="PTHR43591">
    <property type="entry name" value="METHYLTRANSFERASE"/>
    <property type="match status" value="1"/>
</dbReference>
<protein>
    <submittedName>
        <fullName evidence="2">S-adenosyl-L-methionine-dependent methyltransferase</fullName>
    </submittedName>
</protein>
<dbReference type="EMBL" id="JAGMVJ010000007">
    <property type="protein sequence ID" value="KAH7088846.1"/>
    <property type="molecule type" value="Genomic_DNA"/>
</dbReference>
<comment type="caution">
    <text evidence="2">The sequence shown here is derived from an EMBL/GenBank/DDBJ whole genome shotgun (WGS) entry which is preliminary data.</text>
</comment>
<dbReference type="InterPro" id="IPR029063">
    <property type="entry name" value="SAM-dependent_MTases_sf"/>
</dbReference>
<reference evidence="2" key="1">
    <citation type="journal article" date="2021" name="Nat. Commun.">
        <title>Genetic determinants of endophytism in the Arabidopsis root mycobiome.</title>
        <authorList>
            <person name="Mesny F."/>
            <person name="Miyauchi S."/>
            <person name="Thiergart T."/>
            <person name="Pickel B."/>
            <person name="Atanasova L."/>
            <person name="Karlsson M."/>
            <person name="Huettel B."/>
            <person name="Barry K.W."/>
            <person name="Haridas S."/>
            <person name="Chen C."/>
            <person name="Bauer D."/>
            <person name="Andreopoulos W."/>
            <person name="Pangilinan J."/>
            <person name="LaButti K."/>
            <person name="Riley R."/>
            <person name="Lipzen A."/>
            <person name="Clum A."/>
            <person name="Drula E."/>
            <person name="Henrissat B."/>
            <person name="Kohler A."/>
            <person name="Grigoriev I.V."/>
            <person name="Martin F.M."/>
            <person name="Hacquard S."/>
        </authorList>
    </citation>
    <scope>NUCLEOTIDE SEQUENCE</scope>
    <source>
        <strain evidence="2">MPI-SDFR-AT-0120</strain>
    </source>
</reference>
<keyword evidence="2" id="KW-0808">Transferase</keyword>
<dbReference type="Gene3D" id="3.40.50.150">
    <property type="entry name" value="Vaccinia Virus protein VP39"/>
    <property type="match status" value="1"/>
</dbReference>
<dbReference type="PANTHER" id="PTHR43591:SF105">
    <property type="entry name" value="METHYLTRANSFERASE DOMAIN-CONTAINING PROTEIN-RELATED"/>
    <property type="match status" value="1"/>
</dbReference>
<sequence>MSTTSISVSDHFNAVAAKYEASTGGCTRELAKYLVDILPPFDEATQVLDNACGPGVLAQEIVIKQHAANKEAPSIACVDFAPAMVELARTFPHAYALPAEQRDRITFDVMSGEDIRFPDDQFTHSITNQGILFFKDGPKGASEIFRTLKPGGTAIVTSWAKLGYINLIHHAQSIVRPGGQPFRLPVSDDWFQGAHLEKTLKDAGFGEVQVHEKTVHYAAKSVTELCDQLTVLFAAGLGLSDSENVVFRKELQEAAEKVVVKVERFGSSRDPDRREELIGVPMVALVAVAKK</sequence>
<dbReference type="Proteomes" id="UP000813461">
    <property type="component" value="Unassembled WGS sequence"/>
</dbReference>
<evidence type="ECO:0000259" key="1">
    <source>
        <dbReference type="Pfam" id="PF08241"/>
    </source>
</evidence>
<organism evidence="2 3">
    <name type="scientific">Paraphoma chrysanthemicola</name>
    <dbReference type="NCBI Taxonomy" id="798071"/>
    <lineage>
        <taxon>Eukaryota</taxon>
        <taxon>Fungi</taxon>
        <taxon>Dikarya</taxon>
        <taxon>Ascomycota</taxon>
        <taxon>Pezizomycotina</taxon>
        <taxon>Dothideomycetes</taxon>
        <taxon>Pleosporomycetidae</taxon>
        <taxon>Pleosporales</taxon>
        <taxon>Pleosporineae</taxon>
        <taxon>Phaeosphaeriaceae</taxon>
        <taxon>Paraphoma</taxon>
    </lineage>
</organism>
<evidence type="ECO:0000313" key="3">
    <source>
        <dbReference type="Proteomes" id="UP000813461"/>
    </source>
</evidence>
<dbReference type="InterPro" id="IPR013216">
    <property type="entry name" value="Methyltransf_11"/>
</dbReference>
<dbReference type="Pfam" id="PF08241">
    <property type="entry name" value="Methyltransf_11"/>
    <property type="match status" value="1"/>
</dbReference>
<dbReference type="GO" id="GO:0008757">
    <property type="term" value="F:S-adenosylmethionine-dependent methyltransferase activity"/>
    <property type="evidence" value="ECO:0007669"/>
    <property type="project" value="InterPro"/>
</dbReference>
<dbReference type="GO" id="GO:0032259">
    <property type="term" value="P:methylation"/>
    <property type="evidence" value="ECO:0007669"/>
    <property type="project" value="UniProtKB-KW"/>
</dbReference>